<name>A0ABR4KFP6_9EURO</name>
<feature type="signal peptide" evidence="11">
    <location>
        <begin position="1"/>
        <end position="17"/>
    </location>
</feature>
<evidence type="ECO:0000256" key="11">
    <source>
        <dbReference type="SAM" id="SignalP"/>
    </source>
</evidence>
<dbReference type="Gene3D" id="2.102.20.10">
    <property type="entry name" value="Beta-galactosidase, domain 2"/>
    <property type="match status" value="1"/>
</dbReference>
<dbReference type="InterPro" id="IPR017853">
    <property type="entry name" value="GH"/>
</dbReference>
<keyword evidence="7" id="KW-0325">Glycoprotein</keyword>
<evidence type="ECO:0000256" key="7">
    <source>
        <dbReference type="ARBA" id="ARBA00023180"/>
    </source>
</evidence>
<dbReference type="InterPro" id="IPR031330">
    <property type="entry name" value="Gly_Hdrlase_35_cat"/>
</dbReference>
<evidence type="ECO:0000313" key="14">
    <source>
        <dbReference type="Proteomes" id="UP001610446"/>
    </source>
</evidence>
<dbReference type="SUPFAM" id="SSF51011">
    <property type="entry name" value="Glycosyl hydrolase domain"/>
    <property type="match status" value="1"/>
</dbReference>
<dbReference type="Proteomes" id="UP001610446">
    <property type="component" value="Unassembled WGS sequence"/>
</dbReference>
<dbReference type="InterPro" id="IPR018954">
    <property type="entry name" value="Betagal_dom2"/>
</dbReference>
<evidence type="ECO:0000256" key="1">
    <source>
        <dbReference type="ARBA" id="ARBA00001412"/>
    </source>
</evidence>
<dbReference type="InterPro" id="IPR036833">
    <property type="entry name" value="BetaGal_dom3_sf"/>
</dbReference>
<dbReference type="Pfam" id="PF10435">
    <property type="entry name" value="BetaGal_dom2"/>
    <property type="match status" value="1"/>
</dbReference>
<dbReference type="SUPFAM" id="SSF117100">
    <property type="entry name" value="Beta-galactosidase LacA, domain 3"/>
    <property type="match status" value="1"/>
</dbReference>
<dbReference type="Pfam" id="PF13364">
    <property type="entry name" value="BetaGal_ABD2"/>
    <property type="match status" value="2"/>
</dbReference>
<evidence type="ECO:0000256" key="4">
    <source>
        <dbReference type="ARBA" id="ARBA00012756"/>
    </source>
</evidence>
<dbReference type="InterPro" id="IPR019801">
    <property type="entry name" value="Glyco_hydro_35_CS"/>
</dbReference>
<dbReference type="PROSITE" id="PS01182">
    <property type="entry name" value="GLYCOSYL_HYDROL_F35"/>
    <property type="match status" value="1"/>
</dbReference>
<dbReference type="InterPro" id="IPR025972">
    <property type="entry name" value="BetaGal_dom3"/>
</dbReference>
<evidence type="ECO:0000256" key="10">
    <source>
        <dbReference type="RuleBase" id="RU003679"/>
    </source>
</evidence>
<keyword evidence="14" id="KW-1185">Reference proteome</keyword>
<evidence type="ECO:0000256" key="9">
    <source>
        <dbReference type="RuleBase" id="RU000675"/>
    </source>
</evidence>
<evidence type="ECO:0000313" key="13">
    <source>
        <dbReference type="EMBL" id="KAL2851105.1"/>
    </source>
</evidence>
<gene>
    <name evidence="13" type="ORF">BJY01DRAFT_233059</name>
</gene>
<evidence type="ECO:0000256" key="8">
    <source>
        <dbReference type="ARBA" id="ARBA00023295"/>
    </source>
</evidence>
<dbReference type="Gene3D" id="3.20.20.80">
    <property type="entry name" value="Glycosidases"/>
    <property type="match status" value="1"/>
</dbReference>
<evidence type="ECO:0000256" key="2">
    <source>
        <dbReference type="ARBA" id="ARBA00002691"/>
    </source>
</evidence>
<dbReference type="SUPFAM" id="SSF49785">
    <property type="entry name" value="Galactose-binding domain-like"/>
    <property type="match status" value="2"/>
</dbReference>
<sequence length="989" mass="109055">MLISLGALFGLAAQVGARHIPSSLNSLSLIEYPRLDSRSSANDIVTWDSHSLIINGERVMIFSGEMHPFRLPVPGLWADIFQKIKALGLNTVSFYTHWALMEGKPGDYRADGIFDLEPFFKAAQQAGVYLIARPGPYINAESSGGGFPGWLARVDGEPRTTEGDFLNATNIYMSSLCESFAKAQITNGGPIILFQPENEYLGTDGEYMQYIIDQARSAGIVVPFLNNEIGPNGKNAPGTGVGEVDIYGHDGYPLGFDCSSPNTWKSGKLPVDWHTKHMQQSPSTPYAIAEFQAGAYDSWGGYGFDECAKLVNHEFERVFYKNNFAFGVKIFNLYMAYGGTNWGNIAWPGGYSSYDYAAPIRETRELTREKYSELKLIGNFAKVSHDYLVAVPENLTTSTYTNTPDLAVTCLRGQNGTGSFYVVRHDDYSSLNSTRYRLKLPTTSGVIDIPQIEGKELTLNGRDSKIHVVDYDVGGTRIEYSTAEVFTWQEFGDKKVLILYGGAGEYHEISLRASGKASILEGPLSGATLRRQADKIIIGWQTSERRIVEVDGLQIFLLDRNSAYNYWVPSLSTGQKQNTQSIIVNGGYLVRNASLEGPNLLISADFNRTTQLEVIGAPPSAKNLFVNGQRIRYKADNNGIWTSKIKYKAPKIDIPDVTRLKWKYLDTLPEIGSSYDDSTWTDADQPTQNQDYPIQTPTSLYGADYGYHTGYLLYRGHFNATGNETSFTVTTRGGNAFGSSVWLNSTYIGSWIGSANEGSHKSTYSLPELITGQAYVLTVVVDNMGLDEQWGGYSVKNPRGITSYELSGRKAAEISWKITGNFGGEDYVDKVRGPLNEGGLFAERHGFHQPSPPVKPWKTSSPLEGFSSAGIGFYTASFDLDIPVGWDIPLSFKFESGTGNKGYRVQLYVNGYQFGKYVSTLGPQTVYPVPEGVLNYRGKNWLAVTLWAQDEGGAKLDGLGLVQSTPILTGMNAIEPVAQPKFEPREGVY</sequence>
<dbReference type="PRINTS" id="PR00742">
    <property type="entry name" value="GLHYDRLASE35"/>
</dbReference>
<dbReference type="EMBL" id="JBFXLU010000032">
    <property type="protein sequence ID" value="KAL2851105.1"/>
    <property type="molecule type" value="Genomic_DNA"/>
</dbReference>
<accession>A0ABR4KFP6</accession>
<protein>
    <recommendedName>
        <fullName evidence="4 9">Beta-galactosidase</fullName>
        <ecNumber evidence="4 9">3.2.1.23</ecNumber>
    </recommendedName>
</protein>
<keyword evidence="6 9" id="KW-0378">Hydrolase</keyword>
<feature type="domain" description="Beta-galactosidase" evidence="12">
    <location>
        <begin position="387"/>
        <end position="566"/>
    </location>
</feature>
<dbReference type="SUPFAM" id="SSF51445">
    <property type="entry name" value="(Trans)glycosidases"/>
    <property type="match status" value="1"/>
</dbReference>
<reference evidence="13 14" key="1">
    <citation type="submission" date="2024-07" db="EMBL/GenBank/DDBJ databases">
        <title>Section-level genome sequencing and comparative genomics of Aspergillus sections Usti and Cavernicolus.</title>
        <authorList>
            <consortium name="Lawrence Berkeley National Laboratory"/>
            <person name="Nybo J.L."/>
            <person name="Vesth T.C."/>
            <person name="Theobald S."/>
            <person name="Frisvad J.C."/>
            <person name="Larsen T.O."/>
            <person name="Kjaerboelling I."/>
            <person name="Rothschild-Mancinelli K."/>
            <person name="Lyhne E.K."/>
            <person name="Kogle M.E."/>
            <person name="Barry K."/>
            <person name="Clum A."/>
            <person name="Na H."/>
            <person name="Ledsgaard L."/>
            <person name="Lin J."/>
            <person name="Lipzen A."/>
            <person name="Kuo A."/>
            <person name="Riley R."/>
            <person name="Mondo S."/>
            <person name="Labutti K."/>
            <person name="Haridas S."/>
            <person name="Pangalinan J."/>
            <person name="Salamov A.A."/>
            <person name="Simmons B.A."/>
            <person name="Magnuson J.K."/>
            <person name="Chen J."/>
            <person name="Drula E."/>
            <person name="Henrissat B."/>
            <person name="Wiebenga A."/>
            <person name="Lubbers R.J."/>
            <person name="Gomes A.C."/>
            <person name="Makela M.R."/>
            <person name="Stajich J."/>
            <person name="Grigoriev I.V."/>
            <person name="Mortensen U.H."/>
            <person name="De Vries R.P."/>
            <person name="Baker S.E."/>
            <person name="Andersen M.R."/>
        </authorList>
    </citation>
    <scope>NUCLEOTIDE SEQUENCE [LARGE SCALE GENOMIC DNA]</scope>
    <source>
        <strain evidence="13 14">CBS 123904</strain>
    </source>
</reference>
<evidence type="ECO:0000256" key="6">
    <source>
        <dbReference type="ARBA" id="ARBA00022801"/>
    </source>
</evidence>
<comment type="caution">
    <text evidence="13">The sequence shown here is derived from an EMBL/GenBank/DDBJ whole genome shotgun (WGS) entry which is preliminary data.</text>
</comment>
<dbReference type="InterPro" id="IPR025300">
    <property type="entry name" value="BetaGal_jelly_roll_dom"/>
</dbReference>
<keyword evidence="8 9" id="KW-0326">Glycosidase</keyword>
<dbReference type="InterPro" id="IPR037110">
    <property type="entry name" value="Betagal_dom2_sf"/>
</dbReference>
<evidence type="ECO:0000256" key="5">
    <source>
        <dbReference type="ARBA" id="ARBA00022729"/>
    </source>
</evidence>
<dbReference type="EC" id="3.2.1.23" evidence="4 9"/>
<dbReference type="Gene3D" id="2.60.120.260">
    <property type="entry name" value="Galactose-binding domain-like"/>
    <property type="match status" value="2"/>
</dbReference>
<comment type="catalytic activity">
    <reaction evidence="1 9">
        <text>Hydrolysis of terminal non-reducing beta-D-galactose residues in beta-D-galactosides.</text>
        <dbReference type="EC" id="3.2.1.23"/>
    </reaction>
</comment>
<dbReference type="PANTHER" id="PTHR23421">
    <property type="entry name" value="BETA-GALACTOSIDASE RELATED"/>
    <property type="match status" value="1"/>
</dbReference>
<proteinExistence type="inferred from homology"/>
<comment type="function">
    <text evidence="2">Cleaves beta-linked terminal galactosyl residues from gangliosides, glycoproteins, and glycosaminoglycans.</text>
</comment>
<evidence type="ECO:0000256" key="3">
    <source>
        <dbReference type="ARBA" id="ARBA00009809"/>
    </source>
</evidence>
<comment type="similarity">
    <text evidence="3 10">Belongs to the glycosyl hydrolase 35 family.</text>
</comment>
<organism evidence="13 14">
    <name type="scientific">Aspergillus pseudoustus</name>
    <dbReference type="NCBI Taxonomy" id="1810923"/>
    <lineage>
        <taxon>Eukaryota</taxon>
        <taxon>Fungi</taxon>
        <taxon>Dikarya</taxon>
        <taxon>Ascomycota</taxon>
        <taxon>Pezizomycotina</taxon>
        <taxon>Eurotiomycetes</taxon>
        <taxon>Eurotiomycetidae</taxon>
        <taxon>Eurotiales</taxon>
        <taxon>Aspergillaceae</taxon>
        <taxon>Aspergillus</taxon>
        <taxon>Aspergillus subgen. Nidulantes</taxon>
    </lineage>
</organism>
<keyword evidence="5 11" id="KW-0732">Signal</keyword>
<dbReference type="Pfam" id="PF01301">
    <property type="entry name" value="Glyco_hydro_35"/>
    <property type="match status" value="1"/>
</dbReference>
<dbReference type="InterPro" id="IPR008979">
    <property type="entry name" value="Galactose-bd-like_sf"/>
</dbReference>
<feature type="chain" id="PRO_5045871285" description="Beta-galactosidase" evidence="11">
    <location>
        <begin position="18"/>
        <end position="989"/>
    </location>
</feature>
<dbReference type="SMART" id="SM01029">
    <property type="entry name" value="BetaGal_dom2"/>
    <property type="match status" value="1"/>
</dbReference>
<dbReference type="InterPro" id="IPR001944">
    <property type="entry name" value="Glycoside_Hdrlase_35"/>
</dbReference>
<evidence type="ECO:0000259" key="12">
    <source>
        <dbReference type="SMART" id="SM01029"/>
    </source>
</evidence>
<dbReference type="Gene3D" id="2.60.390.10">
    <property type="entry name" value="Beta-galactosidase, domain 3"/>
    <property type="match status" value="1"/>
</dbReference>
<dbReference type="Pfam" id="PF13363">
    <property type="entry name" value="BetaGal_dom3"/>
    <property type="match status" value="1"/>
</dbReference>